<dbReference type="AlphaFoldDB" id="A0A0F7KB79"/>
<reference evidence="2" key="1">
    <citation type="submission" date="2015-05" db="EMBL/GenBank/DDBJ databases">
        <title>Draft genome of Nitrosomonas communis strain Nm2.</title>
        <authorList>
            <person name="Kozlowski J.A."/>
            <person name="Kits K.D."/>
            <person name="Stein L.Y."/>
        </authorList>
    </citation>
    <scope>NUCLEOTIDE SEQUENCE [LARGE SCALE GENOMIC DNA]</scope>
    <source>
        <strain evidence="2">Nm2</strain>
    </source>
</reference>
<evidence type="ECO:0000313" key="2">
    <source>
        <dbReference type="Proteomes" id="UP000034156"/>
    </source>
</evidence>
<dbReference type="Proteomes" id="UP000034156">
    <property type="component" value="Chromosome"/>
</dbReference>
<dbReference type="KEGG" id="nco:AAW31_07145"/>
<organism evidence="1 2">
    <name type="scientific">Nitrosomonas communis</name>
    <dbReference type="NCBI Taxonomy" id="44574"/>
    <lineage>
        <taxon>Bacteria</taxon>
        <taxon>Pseudomonadati</taxon>
        <taxon>Pseudomonadota</taxon>
        <taxon>Betaproteobacteria</taxon>
        <taxon>Nitrosomonadales</taxon>
        <taxon>Nitrosomonadaceae</taxon>
        <taxon>Nitrosomonas</taxon>
    </lineage>
</organism>
<name>A0A0F7KB79_9PROT</name>
<dbReference type="PATRIC" id="fig|44574.3.peg.1731"/>
<reference evidence="1 2" key="2">
    <citation type="journal article" date="2016" name="Genome Announc.">
        <title>Genome Sequence of Nitrosomonas communis Strain Nm2, a Mesophilic Ammonia-Oxidizing Bacterium Isolated from Mediterranean Soil.</title>
        <authorList>
            <person name="Kozlowski J.A."/>
            <person name="Kits K.D."/>
            <person name="Stein L.Y."/>
        </authorList>
    </citation>
    <scope>NUCLEOTIDE SEQUENCE [LARGE SCALE GENOMIC DNA]</scope>
    <source>
        <strain evidence="1 2">Nm2</strain>
    </source>
</reference>
<proteinExistence type="predicted"/>
<accession>A0A0F7KB79</accession>
<sequence length="107" mass="11841">MIGCTGSSTKAQPDPFFIIYMRRMPSLNRNDDVLSSMVLCAHQLGACDQCLCKCSISTLSIVRIAVALRNHHHPEESCDHQILDYLGLSSRAPPRTPAQVLDSFKPI</sequence>
<gene>
    <name evidence="1" type="ORF">AAW31_07145</name>
</gene>
<keyword evidence="2" id="KW-1185">Reference proteome</keyword>
<evidence type="ECO:0000313" key="1">
    <source>
        <dbReference type="EMBL" id="AKH37630.1"/>
    </source>
</evidence>
<protein>
    <submittedName>
        <fullName evidence="1">Uncharacterized protein</fullName>
    </submittedName>
</protein>
<dbReference type="EMBL" id="CP011451">
    <property type="protein sequence ID" value="AKH37630.1"/>
    <property type="molecule type" value="Genomic_DNA"/>
</dbReference>